<feature type="signal peptide" evidence="1">
    <location>
        <begin position="1"/>
        <end position="26"/>
    </location>
</feature>
<feature type="chain" id="PRO_5020853526" evidence="1">
    <location>
        <begin position="27"/>
        <end position="355"/>
    </location>
</feature>
<keyword evidence="4" id="KW-1185">Reference proteome</keyword>
<dbReference type="SUPFAM" id="SSF56112">
    <property type="entry name" value="Protein kinase-like (PK-like)"/>
    <property type="match status" value="1"/>
</dbReference>
<dbReference type="PROSITE" id="PS50011">
    <property type="entry name" value="PROTEIN_KINASE_DOM"/>
    <property type="match status" value="1"/>
</dbReference>
<keyword evidence="1" id="KW-0732">Signal</keyword>
<dbReference type="Pfam" id="PF00069">
    <property type="entry name" value="Pkinase"/>
    <property type="match status" value="1"/>
</dbReference>
<organism evidence="3 4">
    <name type="scientific">Syncephalis pseudoplumigaleata</name>
    <dbReference type="NCBI Taxonomy" id="1712513"/>
    <lineage>
        <taxon>Eukaryota</taxon>
        <taxon>Fungi</taxon>
        <taxon>Fungi incertae sedis</taxon>
        <taxon>Zoopagomycota</taxon>
        <taxon>Zoopagomycotina</taxon>
        <taxon>Zoopagomycetes</taxon>
        <taxon>Zoopagales</taxon>
        <taxon>Piptocephalidaceae</taxon>
        <taxon>Syncephalis</taxon>
    </lineage>
</organism>
<dbReference type="PANTHER" id="PTHR24359">
    <property type="entry name" value="SERINE/THREONINE-PROTEIN KINASE SBK1"/>
    <property type="match status" value="1"/>
</dbReference>
<keyword evidence="3" id="KW-0808">Transferase</keyword>
<protein>
    <submittedName>
        <fullName evidence="3">Kinase-like domain-containing protein</fullName>
    </submittedName>
</protein>
<dbReference type="InterPro" id="IPR011009">
    <property type="entry name" value="Kinase-like_dom_sf"/>
</dbReference>
<gene>
    <name evidence="3" type="ORF">SYNPS1DRAFT_31811</name>
</gene>
<name>A0A4P9YRQ0_9FUNG</name>
<dbReference type="GO" id="GO:0005524">
    <property type="term" value="F:ATP binding"/>
    <property type="evidence" value="ECO:0007669"/>
    <property type="project" value="InterPro"/>
</dbReference>
<dbReference type="OrthoDB" id="4062651at2759"/>
<dbReference type="Proteomes" id="UP000278143">
    <property type="component" value="Unassembled WGS sequence"/>
</dbReference>
<dbReference type="GO" id="GO:0004674">
    <property type="term" value="F:protein serine/threonine kinase activity"/>
    <property type="evidence" value="ECO:0007669"/>
    <property type="project" value="TreeGrafter"/>
</dbReference>
<dbReference type="EMBL" id="KZ991930">
    <property type="protein sequence ID" value="RKP22583.1"/>
    <property type="molecule type" value="Genomic_DNA"/>
</dbReference>
<dbReference type="PANTHER" id="PTHR24359:SF1">
    <property type="entry name" value="INHIBITOR OF NUCLEAR FACTOR KAPPA-B KINASE EPSILON SUBUNIT HOMOLOG 1-RELATED"/>
    <property type="match status" value="1"/>
</dbReference>
<feature type="domain" description="Protein kinase" evidence="2">
    <location>
        <begin position="69"/>
        <end position="355"/>
    </location>
</feature>
<evidence type="ECO:0000256" key="1">
    <source>
        <dbReference type="SAM" id="SignalP"/>
    </source>
</evidence>
<sequence length="355" mass="39990">MISPKLMLASALVASLAAMYAHNAFANPAGATVTSTPGIGLIRMMPFFSYKTFMGQPIEQLTNFAGSGIRIVEKLGGSSTDDIELARGVYGIDVAVFVKCVSHKPRRETRQERKQAIERETNIFDTLRPAIHKATGIKAIGKENVSKPYFWFNYAGSRCFVYSYGGNKRLTSYSKFKLPMQASTLKTIMVDALKGLMFMHNADQVHNDINPDNIMVFYPYFKRKITPSVTIVDFDSTTKVERNPDGSIARTTNKIGTPAFFPPETWKEYPADPTKKDIWALGLVLHEAITGRLLFKDMYTRESTYKRKTIDMLSNGIPSMNEYLSDLPRKQGYRCSQSLAYRLQSDMQNVKGWTD</sequence>
<reference evidence="4" key="1">
    <citation type="journal article" date="2018" name="Nat. Microbiol.">
        <title>Leveraging single-cell genomics to expand the fungal tree of life.</title>
        <authorList>
            <person name="Ahrendt S.R."/>
            <person name="Quandt C.A."/>
            <person name="Ciobanu D."/>
            <person name="Clum A."/>
            <person name="Salamov A."/>
            <person name="Andreopoulos B."/>
            <person name="Cheng J.F."/>
            <person name="Woyke T."/>
            <person name="Pelin A."/>
            <person name="Henrissat B."/>
            <person name="Reynolds N.K."/>
            <person name="Benny G.L."/>
            <person name="Smith M.E."/>
            <person name="James T.Y."/>
            <person name="Grigoriev I.V."/>
        </authorList>
    </citation>
    <scope>NUCLEOTIDE SEQUENCE [LARGE SCALE GENOMIC DNA]</scope>
    <source>
        <strain evidence="4">Benny S71-1</strain>
    </source>
</reference>
<proteinExistence type="predicted"/>
<dbReference type="Gene3D" id="1.10.510.10">
    <property type="entry name" value="Transferase(Phosphotransferase) domain 1"/>
    <property type="match status" value="1"/>
</dbReference>
<keyword evidence="3" id="KW-0418">Kinase</keyword>
<dbReference type="InterPro" id="IPR000719">
    <property type="entry name" value="Prot_kinase_dom"/>
</dbReference>
<dbReference type="SMART" id="SM00220">
    <property type="entry name" value="S_TKc"/>
    <property type="match status" value="1"/>
</dbReference>
<dbReference type="AlphaFoldDB" id="A0A4P9YRQ0"/>
<accession>A0A4P9YRQ0</accession>
<evidence type="ECO:0000259" key="2">
    <source>
        <dbReference type="PROSITE" id="PS50011"/>
    </source>
</evidence>
<evidence type="ECO:0000313" key="3">
    <source>
        <dbReference type="EMBL" id="RKP22583.1"/>
    </source>
</evidence>
<evidence type="ECO:0000313" key="4">
    <source>
        <dbReference type="Proteomes" id="UP000278143"/>
    </source>
</evidence>